<dbReference type="InterPro" id="IPR000073">
    <property type="entry name" value="AB_hydrolase_1"/>
</dbReference>
<keyword evidence="5" id="KW-1185">Reference proteome</keyword>
<dbReference type="OrthoDB" id="408373at2759"/>
<comment type="similarity">
    <text evidence="2">Belongs to the AB hydrolase superfamily. Epoxide hydrolase family.</text>
</comment>
<comment type="caution">
    <text evidence="4">The sequence shown here is derived from an EMBL/GenBank/DDBJ whole genome shotgun (WGS) entry which is preliminary data.</text>
</comment>
<dbReference type="Pfam" id="PF00561">
    <property type="entry name" value="Abhydrolase_1"/>
    <property type="match status" value="1"/>
</dbReference>
<evidence type="ECO:0000313" key="4">
    <source>
        <dbReference type="EMBL" id="CAA7259937.1"/>
    </source>
</evidence>
<dbReference type="Proteomes" id="UP000467700">
    <property type="component" value="Unassembled WGS sequence"/>
</dbReference>
<dbReference type="AlphaFoldDB" id="A0A8S0XLV2"/>
<name>A0A8S0XLV2_CYCAE</name>
<organism evidence="4 5">
    <name type="scientific">Cyclocybe aegerita</name>
    <name type="common">Black poplar mushroom</name>
    <name type="synonym">Agrocybe aegerita</name>
    <dbReference type="NCBI Taxonomy" id="1973307"/>
    <lineage>
        <taxon>Eukaryota</taxon>
        <taxon>Fungi</taxon>
        <taxon>Dikarya</taxon>
        <taxon>Basidiomycota</taxon>
        <taxon>Agaricomycotina</taxon>
        <taxon>Agaricomycetes</taxon>
        <taxon>Agaricomycetidae</taxon>
        <taxon>Agaricales</taxon>
        <taxon>Agaricineae</taxon>
        <taxon>Bolbitiaceae</taxon>
        <taxon>Cyclocybe</taxon>
    </lineage>
</organism>
<evidence type="ECO:0000313" key="5">
    <source>
        <dbReference type="Proteomes" id="UP000467700"/>
    </source>
</evidence>
<dbReference type="GO" id="GO:0016787">
    <property type="term" value="F:hydrolase activity"/>
    <property type="evidence" value="ECO:0007669"/>
    <property type="project" value="UniProtKB-KW"/>
</dbReference>
<reference evidence="4 5" key="1">
    <citation type="submission" date="2020-01" db="EMBL/GenBank/DDBJ databases">
        <authorList>
            <person name="Gupta K D."/>
        </authorList>
    </citation>
    <scope>NUCLEOTIDE SEQUENCE [LARGE SCALE GENOMIC DNA]</scope>
</reference>
<sequence>MGTLRGLSSTAALRERESMLREESKVDRHKILVHPRQSLEARLKRTMDSSLYKTIKTSRGLEYSVYHVEPTDASKPTALLVHGFPSSSYDWRHQVDYFKLRGYGILAPDMLGYGRTTKPLDTALYASTAIAQDVVEVVNATAGTGPVVAIGHDWGCRIVSRLANLHTERFLGFAFLAISYMAPNPELSYAQLLAYTTKLAGYELFGYWAFFSDDDADQVIKENYDKFYTAIVSFGPEEIKAHFVGTGALRAWLSDGKPHSLSIPDSLTKEEFDIQKERFFNTGITASLNWYKINTSDIDLEDSKTIPKDKYNISKPVFYGACDKEVIGVPALGKGVIQKFCSNATIKDYDSGHWVLWEAKDKLNAELEGWVQAL</sequence>
<evidence type="ECO:0000256" key="2">
    <source>
        <dbReference type="ARBA" id="ARBA00038334"/>
    </source>
</evidence>
<dbReference type="SUPFAM" id="SSF53474">
    <property type="entry name" value="alpha/beta-Hydrolases"/>
    <property type="match status" value="1"/>
</dbReference>
<dbReference type="InterPro" id="IPR000639">
    <property type="entry name" value="Epox_hydrolase-like"/>
</dbReference>
<dbReference type="EMBL" id="CACVBS010000028">
    <property type="protein sequence ID" value="CAA7259937.1"/>
    <property type="molecule type" value="Genomic_DNA"/>
</dbReference>
<evidence type="ECO:0000259" key="3">
    <source>
        <dbReference type="Pfam" id="PF00561"/>
    </source>
</evidence>
<proteinExistence type="inferred from homology"/>
<keyword evidence="1" id="KW-0378">Hydrolase</keyword>
<accession>A0A8S0XLV2</accession>
<dbReference type="PRINTS" id="PR00412">
    <property type="entry name" value="EPOXHYDRLASE"/>
</dbReference>
<protein>
    <recommendedName>
        <fullName evidence="3">AB hydrolase-1 domain-containing protein</fullName>
    </recommendedName>
</protein>
<dbReference type="Gene3D" id="3.40.50.1820">
    <property type="entry name" value="alpha/beta hydrolase"/>
    <property type="match status" value="1"/>
</dbReference>
<dbReference type="PANTHER" id="PTHR43329">
    <property type="entry name" value="EPOXIDE HYDROLASE"/>
    <property type="match status" value="1"/>
</dbReference>
<feature type="domain" description="AB hydrolase-1" evidence="3">
    <location>
        <begin position="79"/>
        <end position="191"/>
    </location>
</feature>
<dbReference type="InterPro" id="IPR029058">
    <property type="entry name" value="AB_hydrolase_fold"/>
</dbReference>
<gene>
    <name evidence="4" type="ORF">AAE3_LOCUS2079</name>
</gene>
<evidence type="ECO:0000256" key="1">
    <source>
        <dbReference type="ARBA" id="ARBA00022801"/>
    </source>
</evidence>